<accession>A0A5P2G4D6</accession>
<dbReference type="EMBL" id="CP044016">
    <property type="protein sequence ID" value="QES89009.1"/>
    <property type="molecule type" value="Genomic_DNA"/>
</dbReference>
<sequence length="116" mass="13490">MSVHGGERGRGIPKRNLQSIGSFNQIDSFWEFVYENVHHSDSYNDANDEGLHNHAKSHHSLSPKFVEYTLPELKIQGLKPIVFLYKNTQYTIWKNGYNYLYIQNIVPPPPQKITFV</sequence>
<keyword evidence="2" id="KW-1185">Reference proteome</keyword>
<dbReference type="OrthoDB" id="675672at2"/>
<protein>
    <submittedName>
        <fullName evidence="1">Uncharacterized protein</fullName>
    </submittedName>
</protein>
<name>A0A5P2G4D6_9BACT</name>
<gene>
    <name evidence="1" type="ORF">E0W69_010190</name>
</gene>
<evidence type="ECO:0000313" key="1">
    <source>
        <dbReference type="EMBL" id="QES89009.1"/>
    </source>
</evidence>
<proteinExistence type="predicted"/>
<dbReference type="KEGG" id="arac:E0W69_010190"/>
<dbReference type="AlphaFoldDB" id="A0A5P2G4D6"/>
<dbReference type="Proteomes" id="UP000292424">
    <property type="component" value="Chromosome"/>
</dbReference>
<reference evidence="1 2" key="1">
    <citation type="submission" date="2019-09" db="EMBL/GenBank/DDBJ databases">
        <title>Complete genome sequence of Arachidicoccus sp. B3-10 isolated from apple orchard soil.</title>
        <authorList>
            <person name="Kim H.S."/>
            <person name="Han K.-I."/>
            <person name="Suh M.K."/>
            <person name="Lee K.C."/>
            <person name="Eom M.K."/>
            <person name="Kim J.-S."/>
            <person name="Kang S.W."/>
            <person name="Sin Y."/>
            <person name="Lee J.-S."/>
        </authorList>
    </citation>
    <scope>NUCLEOTIDE SEQUENCE [LARGE SCALE GENOMIC DNA]</scope>
    <source>
        <strain evidence="1 2">B3-10</strain>
    </source>
</reference>
<organism evidence="1 2">
    <name type="scientific">Rhizosphaericola mali</name>
    <dbReference type="NCBI Taxonomy" id="2545455"/>
    <lineage>
        <taxon>Bacteria</taxon>
        <taxon>Pseudomonadati</taxon>
        <taxon>Bacteroidota</taxon>
        <taxon>Chitinophagia</taxon>
        <taxon>Chitinophagales</taxon>
        <taxon>Chitinophagaceae</taxon>
        <taxon>Rhizosphaericola</taxon>
    </lineage>
</organism>
<evidence type="ECO:0000313" key="2">
    <source>
        <dbReference type="Proteomes" id="UP000292424"/>
    </source>
</evidence>
<dbReference type="RefSeq" id="WP_131329955.1">
    <property type="nucleotide sequence ID" value="NZ_CP044016.1"/>
</dbReference>